<feature type="region of interest" description="Disordered" evidence="15">
    <location>
        <begin position="463"/>
        <end position="502"/>
    </location>
</feature>
<dbReference type="InterPro" id="IPR050219">
    <property type="entry name" value="DnaG_primase"/>
</dbReference>
<dbReference type="SMART" id="SM00766">
    <property type="entry name" value="DnaG_DnaB_bind"/>
    <property type="match status" value="1"/>
</dbReference>
<dbReference type="InterPro" id="IPR002694">
    <property type="entry name" value="Znf_CHC2"/>
</dbReference>
<gene>
    <name evidence="12" type="primary">dnaG</name>
    <name evidence="17" type="ordered locus">Svir_13800</name>
</gene>
<sequence length="657" mass="71918">MDPGADTPARPRNPVFYSERVAGRIRESDIAQVRERNRIDEIVGEYVALRRAGGGALKGLCPFHEEKTPSFNVRPTHGTFHCFGCGEGGDVIKFVMQIEHLGFVEAVERLADRIGLQLTYEGGGSSVRRDRGTRLRLVEAHKAAQAFYAEQLTTPEAEAARAFLTERGFDQSTWTKFGCGYAPAGWDRLTKHLLRSGFELSELYRAQLSKEGRRGPIDRFHRRLVWPIKDRGGDVVGFGARRLFDDDPIQAKYLNTSESPIYKKSQVLFGLDQAKREIARRHQVVVVEGYTDVMAMHAAGVPTAVATSGTAFGEDHMRVLRQLMMDDDAFRGEVIFTFDGDEAGQKAALKAFEGDQTFAGQTYIAIAPDGMDPCELRLAKGDAAVRDLVARRIPLFEFAIKSLLASYDLDSVDGQVAALQRTVPLVAQIKDRAKRDGYATKLAWWVGWQDEAMVVRRVRETADGAPARTNGTRRSSARAGRAGGARGNGTGGQLERPDPRNPDLRAQREVLKAALQEPALAGPEYDALPEDAFTHPAYVGVHRALLAAGGTGSGLSGSALIEAASAHASDRTVVSLLSELAVEPLQAKDDADVRYVSSVLAAVQENLVGRQIGELKSRLQRLSPVDAAEEYRALFGDLVALEQYRKALREQAMGGWG</sequence>
<evidence type="ECO:0000256" key="8">
    <source>
        <dbReference type="ARBA" id="ARBA00022833"/>
    </source>
</evidence>
<dbReference type="InterPro" id="IPR037068">
    <property type="entry name" value="DNA_primase_core_N_sf"/>
</dbReference>
<keyword evidence="8 12" id="KW-0862">Zinc</keyword>
<dbReference type="InterPro" id="IPR034151">
    <property type="entry name" value="TOPRIM_DnaG_bac"/>
</dbReference>
<dbReference type="InterPro" id="IPR013264">
    <property type="entry name" value="DNAG_N"/>
</dbReference>
<comment type="similarity">
    <text evidence="12 13">Belongs to the DnaG primase family.</text>
</comment>
<keyword evidence="2 12" id="KW-0639">Primosome</keyword>
<proteinExistence type="inferred from homology"/>
<keyword evidence="7 12" id="KW-0863">Zinc-finger</keyword>
<dbReference type="eggNOG" id="COG0358">
    <property type="taxonomic scope" value="Bacteria"/>
</dbReference>
<dbReference type="Pfam" id="PF10410">
    <property type="entry name" value="DnaB_bind"/>
    <property type="match status" value="1"/>
</dbReference>
<dbReference type="Pfam" id="PF08278">
    <property type="entry name" value="DnaG_DnaB_bind"/>
    <property type="match status" value="1"/>
</dbReference>
<feature type="compositionally biased region" description="Gly residues" evidence="15">
    <location>
        <begin position="481"/>
        <end position="492"/>
    </location>
</feature>
<evidence type="ECO:0000256" key="11">
    <source>
        <dbReference type="ARBA" id="ARBA00023163"/>
    </source>
</evidence>
<dbReference type="PANTHER" id="PTHR30313">
    <property type="entry name" value="DNA PRIMASE"/>
    <property type="match status" value="1"/>
</dbReference>
<evidence type="ECO:0000259" key="16">
    <source>
        <dbReference type="PROSITE" id="PS50880"/>
    </source>
</evidence>
<dbReference type="AlphaFoldDB" id="C7MQC8"/>
<dbReference type="SMART" id="SM00400">
    <property type="entry name" value="ZnF_CHCC"/>
    <property type="match status" value="1"/>
</dbReference>
<keyword evidence="5 12" id="KW-0235">DNA replication</keyword>
<dbReference type="Proteomes" id="UP000000841">
    <property type="component" value="Chromosome"/>
</dbReference>
<comment type="catalytic activity">
    <reaction evidence="12">
        <text>ssDNA + n NTP = ssDNA/pppN(pN)n-1 hybrid + (n-1) diphosphate.</text>
        <dbReference type="EC" id="2.7.7.101"/>
    </reaction>
</comment>
<dbReference type="SMART" id="SM00493">
    <property type="entry name" value="TOPRIM"/>
    <property type="match status" value="1"/>
</dbReference>
<keyword evidence="6 12" id="KW-0479">Metal-binding</keyword>
<dbReference type="Pfam" id="PF13662">
    <property type="entry name" value="Toprim_4"/>
    <property type="match status" value="1"/>
</dbReference>
<dbReference type="STRING" id="471857.Svir_13800"/>
<dbReference type="GO" id="GO:0005737">
    <property type="term" value="C:cytoplasm"/>
    <property type="evidence" value="ECO:0007669"/>
    <property type="project" value="TreeGrafter"/>
</dbReference>
<dbReference type="Gene3D" id="3.90.980.10">
    <property type="entry name" value="DNA primase, catalytic core, N-terminal domain"/>
    <property type="match status" value="1"/>
</dbReference>
<dbReference type="PANTHER" id="PTHR30313:SF2">
    <property type="entry name" value="DNA PRIMASE"/>
    <property type="match status" value="1"/>
</dbReference>
<evidence type="ECO:0000256" key="9">
    <source>
        <dbReference type="ARBA" id="ARBA00022842"/>
    </source>
</evidence>
<dbReference type="GO" id="GO:0008270">
    <property type="term" value="F:zinc ion binding"/>
    <property type="evidence" value="ECO:0007669"/>
    <property type="project" value="UniProtKB-UniRule"/>
</dbReference>
<evidence type="ECO:0000256" key="6">
    <source>
        <dbReference type="ARBA" id="ARBA00022723"/>
    </source>
</evidence>
<keyword evidence="18" id="KW-1185">Reference proteome</keyword>
<dbReference type="GO" id="GO:0003677">
    <property type="term" value="F:DNA binding"/>
    <property type="evidence" value="ECO:0007669"/>
    <property type="project" value="UniProtKB-KW"/>
</dbReference>
<dbReference type="RefSeq" id="WP_015785742.1">
    <property type="nucleotide sequence ID" value="NC_013159.1"/>
</dbReference>
<dbReference type="EC" id="2.7.7.101" evidence="12"/>
<dbReference type="InterPro" id="IPR036977">
    <property type="entry name" value="DNA_primase_Znf_CHC2"/>
</dbReference>
<dbReference type="GO" id="GO:0006269">
    <property type="term" value="P:DNA replication, synthesis of primer"/>
    <property type="evidence" value="ECO:0007669"/>
    <property type="project" value="UniProtKB-UniRule"/>
</dbReference>
<evidence type="ECO:0000256" key="2">
    <source>
        <dbReference type="ARBA" id="ARBA00022515"/>
    </source>
</evidence>
<organism evidence="17 18">
    <name type="scientific">Saccharomonospora viridis (strain ATCC 15386 / DSM 43017 / JCM 3036 / CCUG 5913 / NBRC 12207 / NCIMB 9602 / P101)</name>
    <name type="common">Thermoactinomyces viridis</name>
    <dbReference type="NCBI Taxonomy" id="471857"/>
    <lineage>
        <taxon>Bacteria</taxon>
        <taxon>Bacillati</taxon>
        <taxon>Actinomycetota</taxon>
        <taxon>Actinomycetes</taxon>
        <taxon>Pseudonocardiales</taxon>
        <taxon>Pseudonocardiaceae</taxon>
        <taxon>Saccharomonospora</taxon>
    </lineage>
</organism>
<evidence type="ECO:0000256" key="1">
    <source>
        <dbReference type="ARBA" id="ARBA00022478"/>
    </source>
</evidence>
<dbReference type="SUPFAM" id="SSF56731">
    <property type="entry name" value="DNA primase core"/>
    <property type="match status" value="1"/>
</dbReference>
<feature type="compositionally biased region" description="Low complexity" evidence="15">
    <location>
        <begin position="470"/>
        <end position="480"/>
    </location>
</feature>
<evidence type="ECO:0000256" key="3">
    <source>
        <dbReference type="ARBA" id="ARBA00022679"/>
    </source>
</evidence>
<dbReference type="KEGG" id="svi:Svir_13800"/>
<feature type="zinc finger region" description="CHC2-type" evidence="12 14">
    <location>
        <begin position="61"/>
        <end position="85"/>
    </location>
</feature>
<dbReference type="HAMAP" id="MF_00974">
    <property type="entry name" value="DNA_primase_DnaG"/>
    <property type="match status" value="1"/>
</dbReference>
<dbReference type="InterPro" id="IPR030846">
    <property type="entry name" value="DnaG_bac"/>
</dbReference>
<dbReference type="NCBIfam" id="TIGR01391">
    <property type="entry name" value="dnaG"/>
    <property type="match status" value="1"/>
</dbReference>
<evidence type="ECO:0000256" key="10">
    <source>
        <dbReference type="ARBA" id="ARBA00023125"/>
    </source>
</evidence>
<feature type="domain" description="Toprim" evidence="16">
    <location>
        <begin position="282"/>
        <end position="368"/>
    </location>
</feature>
<dbReference type="FunFam" id="3.90.580.10:FF:000001">
    <property type="entry name" value="DNA primase"/>
    <property type="match status" value="1"/>
</dbReference>
<dbReference type="Gene3D" id="3.40.1360.10">
    <property type="match status" value="1"/>
</dbReference>
<keyword evidence="9" id="KW-0460">Magnesium</keyword>
<evidence type="ECO:0000256" key="12">
    <source>
        <dbReference type="HAMAP-Rule" id="MF_00974"/>
    </source>
</evidence>
<dbReference type="GO" id="GO:1990077">
    <property type="term" value="C:primosome complex"/>
    <property type="evidence" value="ECO:0007669"/>
    <property type="project" value="UniProtKB-KW"/>
</dbReference>
<keyword evidence="4 12" id="KW-0548">Nucleotidyltransferase</keyword>
<dbReference type="CDD" id="cd03364">
    <property type="entry name" value="TOPRIM_DnaG_primases"/>
    <property type="match status" value="1"/>
</dbReference>
<evidence type="ECO:0000256" key="13">
    <source>
        <dbReference type="PIRNR" id="PIRNR002811"/>
    </source>
</evidence>
<accession>C7MQC8</accession>
<dbReference type="PROSITE" id="PS50880">
    <property type="entry name" value="TOPRIM"/>
    <property type="match status" value="1"/>
</dbReference>
<keyword evidence="11 12" id="KW-0804">Transcription</keyword>
<dbReference type="HOGENOM" id="CLU_013501_3_1_11"/>
<dbReference type="PIRSF" id="PIRSF002811">
    <property type="entry name" value="DnaG"/>
    <property type="match status" value="1"/>
</dbReference>
<dbReference type="InterPro" id="IPR006295">
    <property type="entry name" value="DNA_primase_DnaG"/>
</dbReference>
<evidence type="ECO:0000256" key="7">
    <source>
        <dbReference type="ARBA" id="ARBA00022771"/>
    </source>
</evidence>
<evidence type="ECO:0000256" key="4">
    <source>
        <dbReference type="ARBA" id="ARBA00022695"/>
    </source>
</evidence>
<comment type="subunit">
    <text evidence="12">Monomer. Interacts with DnaB.</text>
</comment>
<name>C7MQC8_SACVD</name>
<comment type="cofactor">
    <cofactor evidence="12 13 14">
        <name>Zn(2+)</name>
        <dbReference type="ChEBI" id="CHEBI:29105"/>
    </cofactor>
    <text evidence="12 13 14">Binds 1 zinc ion per monomer.</text>
</comment>
<evidence type="ECO:0000256" key="14">
    <source>
        <dbReference type="PIRSR" id="PIRSR002811-1"/>
    </source>
</evidence>
<comment type="function">
    <text evidence="12 13">RNA polymerase that catalyzes the synthesis of short RNA molecules used as primers for DNA polymerase during DNA replication.</text>
</comment>
<comment type="domain">
    <text evidence="12">Contains an N-terminal zinc-binding domain, a central core domain that contains the primase activity, and a C-terminal DnaB-binding domain.</text>
</comment>
<protein>
    <recommendedName>
        <fullName evidence="12 13">DNA primase</fullName>
        <ecNumber evidence="12">2.7.7.101</ecNumber>
    </recommendedName>
</protein>
<dbReference type="EMBL" id="CP001683">
    <property type="protein sequence ID" value="ACU96427.1"/>
    <property type="molecule type" value="Genomic_DNA"/>
</dbReference>
<dbReference type="InterPro" id="IPR019475">
    <property type="entry name" value="DNA_primase_DnaB-bd"/>
</dbReference>
<dbReference type="GO" id="GO:0003899">
    <property type="term" value="F:DNA-directed RNA polymerase activity"/>
    <property type="evidence" value="ECO:0007669"/>
    <property type="project" value="UniProtKB-UniRule"/>
</dbReference>
<dbReference type="Gene3D" id="3.90.580.10">
    <property type="entry name" value="Zinc finger, CHC2-type domain"/>
    <property type="match status" value="1"/>
</dbReference>
<evidence type="ECO:0000256" key="15">
    <source>
        <dbReference type="SAM" id="MobiDB-lite"/>
    </source>
</evidence>
<keyword evidence="3 12" id="KW-0808">Transferase</keyword>
<keyword evidence="10 12" id="KW-0238">DNA-binding</keyword>
<dbReference type="GO" id="GO:0000428">
    <property type="term" value="C:DNA-directed RNA polymerase complex"/>
    <property type="evidence" value="ECO:0007669"/>
    <property type="project" value="UniProtKB-KW"/>
</dbReference>
<dbReference type="InterPro" id="IPR013173">
    <property type="entry name" value="DNA_primase_DnaG_DnaB-bd_dom"/>
</dbReference>
<dbReference type="InterPro" id="IPR006171">
    <property type="entry name" value="TOPRIM_dom"/>
</dbReference>
<evidence type="ECO:0000313" key="18">
    <source>
        <dbReference type="Proteomes" id="UP000000841"/>
    </source>
</evidence>
<dbReference type="Pfam" id="PF08275">
    <property type="entry name" value="DNAG_N"/>
    <property type="match status" value="1"/>
</dbReference>
<keyword evidence="1 12" id="KW-0240">DNA-directed RNA polymerase</keyword>
<dbReference type="Pfam" id="PF01807">
    <property type="entry name" value="Zn_ribbon_DnaG"/>
    <property type="match status" value="1"/>
</dbReference>
<reference evidence="17 18" key="1">
    <citation type="journal article" date="2009" name="Stand. Genomic Sci.">
        <title>Complete genome sequence of Saccharomonospora viridis type strain (P101).</title>
        <authorList>
            <person name="Pati A."/>
            <person name="Sikorski J."/>
            <person name="Nolan M."/>
            <person name="Lapidus A."/>
            <person name="Copeland A."/>
            <person name="Glavina Del Rio T."/>
            <person name="Lucas S."/>
            <person name="Chen F."/>
            <person name="Tice H."/>
            <person name="Pitluck S."/>
            <person name="Cheng J.F."/>
            <person name="Chertkov O."/>
            <person name="Brettin T."/>
            <person name="Han C."/>
            <person name="Detter J.C."/>
            <person name="Kuske C."/>
            <person name="Bruce D."/>
            <person name="Goodwin L."/>
            <person name="Chain P."/>
            <person name="D'haeseleer P."/>
            <person name="Chen A."/>
            <person name="Palaniappan K."/>
            <person name="Ivanova N."/>
            <person name="Mavromatis K."/>
            <person name="Mikhailova N."/>
            <person name="Rohde M."/>
            <person name="Tindall B.J."/>
            <person name="Goker M."/>
            <person name="Bristow J."/>
            <person name="Eisen J.A."/>
            <person name="Markowitz V."/>
            <person name="Hugenholtz P."/>
            <person name="Kyrpides N.C."/>
            <person name="Klenk H.P."/>
        </authorList>
    </citation>
    <scope>NUCLEOTIDE SEQUENCE [LARGE SCALE GENOMIC DNA]</scope>
    <source>
        <strain evidence="18">ATCC 15386 / DSM 43017 / JCM 3036 / NBRC 12207 / P101</strain>
    </source>
</reference>
<dbReference type="SUPFAM" id="SSF57783">
    <property type="entry name" value="Zinc beta-ribbon"/>
    <property type="match status" value="1"/>
</dbReference>
<evidence type="ECO:0000256" key="5">
    <source>
        <dbReference type="ARBA" id="ARBA00022705"/>
    </source>
</evidence>
<evidence type="ECO:0000313" key="17">
    <source>
        <dbReference type="EMBL" id="ACU96427.1"/>
    </source>
</evidence>